<proteinExistence type="inferred from homology"/>
<evidence type="ECO:0000259" key="3">
    <source>
        <dbReference type="SMART" id="SM00853"/>
    </source>
</evidence>
<dbReference type="STRING" id="36022.A0A1V2LAV8"/>
<protein>
    <submittedName>
        <fullName evidence="4">DNA mismatch repair protein MLH3</fullName>
    </submittedName>
</protein>
<dbReference type="GO" id="GO:0032300">
    <property type="term" value="C:mismatch repair complex"/>
    <property type="evidence" value="ECO:0007669"/>
    <property type="project" value="InterPro"/>
</dbReference>
<name>A0A1V2LAV8_CYBFA</name>
<evidence type="ECO:0000313" key="4">
    <source>
        <dbReference type="EMBL" id="ONH68476.1"/>
    </source>
</evidence>
<dbReference type="Gene3D" id="3.30.1540.20">
    <property type="entry name" value="MutL, C-terminal domain, dimerisation subdomain"/>
    <property type="match status" value="1"/>
</dbReference>
<dbReference type="Pfam" id="PF08676">
    <property type="entry name" value="MutL_C"/>
    <property type="match status" value="1"/>
</dbReference>
<dbReference type="PANTHER" id="PTHR10073:SF47">
    <property type="entry name" value="DNA MISMATCH REPAIR PROTEIN MLH3"/>
    <property type="match status" value="1"/>
</dbReference>
<feature type="domain" description="MutL C-terminal dimerisation" evidence="3">
    <location>
        <begin position="512"/>
        <end position="682"/>
    </location>
</feature>
<dbReference type="SUPFAM" id="SSF55874">
    <property type="entry name" value="ATPase domain of HSP90 chaperone/DNA topoisomerase II/histidine kinase"/>
    <property type="match status" value="1"/>
</dbReference>
<dbReference type="InterPro" id="IPR036890">
    <property type="entry name" value="HATPase_C_sf"/>
</dbReference>
<dbReference type="SMART" id="SM00853">
    <property type="entry name" value="MutL_C"/>
    <property type="match status" value="1"/>
</dbReference>
<evidence type="ECO:0000313" key="5">
    <source>
        <dbReference type="Proteomes" id="UP000189513"/>
    </source>
</evidence>
<dbReference type="GO" id="GO:0005524">
    <property type="term" value="F:ATP binding"/>
    <property type="evidence" value="ECO:0007669"/>
    <property type="project" value="InterPro"/>
</dbReference>
<dbReference type="AlphaFoldDB" id="A0A1V2LAV8"/>
<dbReference type="GO" id="GO:0016887">
    <property type="term" value="F:ATP hydrolysis activity"/>
    <property type="evidence" value="ECO:0007669"/>
    <property type="project" value="InterPro"/>
</dbReference>
<dbReference type="Gene3D" id="3.30.565.10">
    <property type="entry name" value="Histidine kinase-like ATPase, C-terminal domain"/>
    <property type="match status" value="1"/>
</dbReference>
<keyword evidence="5" id="KW-1185">Reference proteome</keyword>
<dbReference type="Gene3D" id="3.30.1370.100">
    <property type="entry name" value="MutL, C-terminal domain, regulatory subdomain"/>
    <property type="match status" value="1"/>
</dbReference>
<sequence>MAPHRRIRQLDDSTARELRALTTITSLPDAIREVLHNALDASACRIQLQVDIGSMSFTVSDDGAGIHPDDISSVCRPAHTSKTGTDVTIGYRGLALAAIASVSNLSLVSKVEDHNGSYYTRWHGGECVAEPRKIGDDVTDQRRIVGPSGTIVKVKHMFYNVPARLEQQKKIAEFKVLNEIRQALFESVLVNPKINMTVHLVEGGTTTGIIANIVGCKDVSTSWQRALNSIFGISLDGKFVQSKTSLDGFKTTFLFGALPVLTKSYQFVSLNGPLVEDEELKQFINRSLAKTSFGASEEDVLISSMSRNDISPKKGRNPTKTATIVGNSFRKHAVFILKVDNKVDISSHHLKSGQSLLELESVKTQVVFGINNFIKRLSLRAFKAQTPDRSKSPTPELAQVSDSEERQDKSKVQQNVIGKAASYLAVNSRIKLGALREKELNGMMLTRPSENSDEKLPNKADPLTIQSLIKGPRLLRDTHDQLRLPTHQHEELTLDQLREVNIQRDLLSNCTVISQVDTKFILLKGHTGQGSLYLVDQHACDERIRVEALFKSFHNDALENSKDMAVPVSGGPIFMRANQTIIELLNQFKEQLSTWGIKFKIHGGGDDVQLTHLPEIMHVKVDGDNTFISKCVIQYLYDLQNNTKLKTLSDDWWLSIQSMPQILVQLINSKACRSAIMFGDQLSRSDCELLVRDLAQCKQPFQCAHGRPSIVPICDLAEQYSI</sequence>
<dbReference type="SUPFAM" id="SSF118116">
    <property type="entry name" value="DNA mismatch repair protein MutL"/>
    <property type="match status" value="1"/>
</dbReference>
<dbReference type="PANTHER" id="PTHR10073">
    <property type="entry name" value="DNA MISMATCH REPAIR PROTEIN MLH, PMS, MUTL"/>
    <property type="match status" value="1"/>
</dbReference>
<gene>
    <name evidence="4" type="ORF">BON22_1203</name>
</gene>
<dbReference type="OMA" id="FECAHGR"/>
<dbReference type="InterPro" id="IPR042121">
    <property type="entry name" value="MutL_C_regsub"/>
</dbReference>
<comment type="caution">
    <text evidence="4">The sequence shown here is derived from an EMBL/GenBank/DDBJ whole genome shotgun (WGS) entry which is preliminary data.</text>
</comment>
<dbReference type="Pfam" id="PF13589">
    <property type="entry name" value="HATPase_c_3"/>
    <property type="match status" value="1"/>
</dbReference>
<dbReference type="VEuPathDB" id="FungiDB:BON22_1203"/>
<dbReference type="InterPro" id="IPR014790">
    <property type="entry name" value="MutL_C"/>
</dbReference>
<organism evidence="4 5">
    <name type="scientific">Cyberlindnera fabianii</name>
    <name type="common">Yeast</name>
    <name type="synonym">Hansenula fabianii</name>
    <dbReference type="NCBI Taxonomy" id="36022"/>
    <lineage>
        <taxon>Eukaryota</taxon>
        <taxon>Fungi</taxon>
        <taxon>Dikarya</taxon>
        <taxon>Ascomycota</taxon>
        <taxon>Saccharomycotina</taxon>
        <taxon>Saccharomycetes</taxon>
        <taxon>Phaffomycetales</taxon>
        <taxon>Phaffomycetaceae</taxon>
        <taxon>Cyberlindnera</taxon>
    </lineage>
</organism>
<dbReference type="GO" id="GO:0140664">
    <property type="term" value="F:ATP-dependent DNA damage sensor activity"/>
    <property type="evidence" value="ECO:0007669"/>
    <property type="project" value="InterPro"/>
</dbReference>
<feature type="region of interest" description="Disordered" evidence="2">
    <location>
        <begin position="384"/>
        <end position="412"/>
    </location>
</feature>
<dbReference type="InterPro" id="IPR042120">
    <property type="entry name" value="MutL_C_dimsub"/>
</dbReference>
<reference evidence="5" key="1">
    <citation type="journal article" date="2017" name="Genome Announc.">
        <title>Genome sequences of Cyberlindnera fabianii 65, Pichia kudriavzevii 129, and Saccharomyces cerevisiae 131 isolated from fermented masau fruits in Zimbabwe.</title>
        <authorList>
            <person name="van Rijswijck I.M.H."/>
            <person name="Derks M.F.L."/>
            <person name="Abee T."/>
            <person name="de Ridder D."/>
            <person name="Smid E.J."/>
        </authorList>
    </citation>
    <scope>NUCLEOTIDE SEQUENCE [LARGE SCALE GENOMIC DNA]</scope>
    <source>
        <strain evidence="5">65</strain>
    </source>
</reference>
<accession>A0A1V2LAV8</accession>
<evidence type="ECO:0000256" key="1">
    <source>
        <dbReference type="ARBA" id="ARBA00006082"/>
    </source>
</evidence>
<evidence type="ECO:0000256" key="2">
    <source>
        <dbReference type="SAM" id="MobiDB-lite"/>
    </source>
</evidence>
<dbReference type="Proteomes" id="UP000189513">
    <property type="component" value="Unassembled WGS sequence"/>
</dbReference>
<dbReference type="GO" id="GO:0006298">
    <property type="term" value="P:mismatch repair"/>
    <property type="evidence" value="ECO:0007669"/>
    <property type="project" value="InterPro"/>
</dbReference>
<comment type="similarity">
    <text evidence="1">Belongs to the DNA mismatch repair MutL/HexB family.</text>
</comment>
<dbReference type="InterPro" id="IPR038973">
    <property type="entry name" value="MutL/Mlh/Pms-like"/>
</dbReference>
<dbReference type="InterPro" id="IPR037198">
    <property type="entry name" value="MutL_C_sf"/>
</dbReference>
<dbReference type="EMBL" id="MPUK01000002">
    <property type="protein sequence ID" value="ONH68476.1"/>
    <property type="molecule type" value="Genomic_DNA"/>
</dbReference>